<dbReference type="InterPro" id="IPR046612">
    <property type="entry name" value="DUF6671"/>
</dbReference>
<dbReference type="Proteomes" id="UP000239068">
    <property type="component" value="Unassembled WGS sequence"/>
</dbReference>
<sequence length="278" mass="31245">MFKGRSLIIATKHEKEKVIAPLLEEALGVCCFVKDDFDTDTLGTFTGEIERKLDPIATARKKCLLAMKLANCDLGIASEGSFGSHPSLFFVNADDEFLIFIDKKNNLEIVARELSLETNFNGKEIKTENDLLAFAELVKFPSHGLIIRASKEDTSHIIKGITKTSQLKETFQKMIKSYDSIYVETDMRAMYNPTRMSVIETTTKKLVTKINSCCPQCNAPGFDVTDVKKGLECDLCGSPTNSTLSFIYSCKKCDFKKEELYPHQKTSEDPMYCDYCNP</sequence>
<dbReference type="OrthoDB" id="9793837at2"/>
<accession>A0A2S7WX89</accession>
<comment type="caution">
    <text evidence="2">The sequence shown here is derived from an EMBL/GenBank/DDBJ whole genome shotgun (WGS) entry which is preliminary data.</text>
</comment>
<dbReference type="Pfam" id="PF20376">
    <property type="entry name" value="DUF6671"/>
    <property type="match status" value="1"/>
</dbReference>
<evidence type="ECO:0000259" key="1">
    <source>
        <dbReference type="Pfam" id="PF20376"/>
    </source>
</evidence>
<feature type="domain" description="DUF6671" evidence="1">
    <location>
        <begin position="62"/>
        <end position="278"/>
    </location>
</feature>
<evidence type="ECO:0000313" key="2">
    <source>
        <dbReference type="EMBL" id="PQJ82214.1"/>
    </source>
</evidence>
<dbReference type="EMBL" id="MSCM01000001">
    <property type="protein sequence ID" value="PQJ82214.1"/>
    <property type="molecule type" value="Genomic_DNA"/>
</dbReference>
<organism evidence="2 3">
    <name type="scientific">Polaribacter glomeratus</name>
    <dbReference type="NCBI Taxonomy" id="102"/>
    <lineage>
        <taxon>Bacteria</taxon>
        <taxon>Pseudomonadati</taxon>
        <taxon>Bacteroidota</taxon>
        <taxon>Flavobacteriia</taxon>
        <taxon>Flavobacteriales</taxon>
        <taxon>Flavobacteriaceae</taxon>
    </lineage>
</organism>
<name>A0A2S7WX89_9FLAO</name>
<dbReference type="RefSeq" id="WP_105020785.1">
    <property type="nucleotide sequence ID" value="NZ_MSCM01000001.1"/>
</dbReference>
<reference evidence="2 3" key="1">
    <citation type="submission" date="2016-12" db="EMBL/GenBank/DDBJ databases">
        <title>Trade-off between light-utilization and light-protection in marine flavobacteria.</title>
        <authorList>
            <person name="Kumagai Y."/>
            <person name="Yoshizawa S."/>
            <person name="Kogure K."/>
            <person name="Iwasaki W."/>
        </authorList>
    </citation>
    <scope>NUCLEOTIDE SEQUENCE [LARGE SCALE GENOMIC DNA]</scope>
    <source>
        <strain evidence="2 3">ATCC 43844</strain>
    </source>
</reference>
<keyword evidence="3" id="KW-1185">Reference proteome</keyword>
<evidence type="ECO:0000313" key="3">
    <source>
        <dbReference type="Proteomes" id="UP000239068"/>
    </source>
</evidence>
<proteinExistence type="predicted"/>
<protein>
    <recommendedName>
        <fullName evidence="1">DUF6671 domain-containing protein</fullName>
    </recommendedName>
</protein>
<gene>
    <name evidence="2" type="ORF">BTO16_06330</name>
</gene>
<dbReference type="AlphaFoldDB" id="A0A2S7WX89"/>